<sequence length="159" mass="17593">KVVKAINRVLLRRVVCLADPDAVIWGFGVLGFPNCGGAIDGTHIPICAPEHQASQYVNRKGYFSVLLQAVCDHRGQFTDINVVWFGKAHDARVFRNSSVCQRLHARVGDMDMPICLVGDAAYPLQPWHMKPYTGHLNPSPQAFNARLTRARIIIEGAFG</sequence>
<evidence type="ECO:0000259" key="8">
    <source>
        <dbReference type="Pfam" id="PF13359"/>
    </source>
</evidence>
<dbReference type="PANTHER" id="PTHR22930:SF206">
    <property type="entry name" value="NUCLEASE HARBI1"/>
    <property type="match status" value="1"/>
</dbReference>
<dbReference type="eggNOG" id="KOG4585">
    <property type="taxonomic scope" value="Eukaryota"/>
</dbReference>
<dbReference type="EMBL" id="AGCU01099502">
    <property type="status" value="NOT_ANNOTATED_CDS"/>
    <property type="molecule type" value="Genomic_DNA"/>
</dbReference>
<evidence type="ECO:0000256" key="1">
    <source>
        <dbReference type="ARBA" id="ARBA00001968"/>
    </source>
</evidence>
<dbReference type="Ensembl" id="ENSPSIT00000004977.1">
    <property type="protein sequence ID" value="ENSPSIP00000004949.1"/>
    <property type="gene ID" value="ENSPSIG00000004627.1"/>
</dbReference>
<reference evidence="10" key="1">
    <citation type="submission" date="2011-10" db="EMBL/GenBank/DDBJ databases">
        <authorList>
            <consortium name="Soft-shell Turtle Genome Consortium"/>
        </authorList>
    </citation>
    <scope>NUCLEOTIDE SEQUENCE [LARGE SCALE GENOMIC DNA]</scope>
    <source>
        <strain evidence="10">Daiwa-1</strain>
    </source>
</reference>
<dbReference type="EMBL" id="AGCU01099505">
    <property type="status" value="NOT_ANNOTATED_CDS"/>
    <property type="molecule type" value="Genomic_DNA"/>
</dbReference>
<name>K7FA89_PELSI</name>
<evidence type="ECO:0000256" key="6">
    <source>
        <dbReference type="ARBA" id="ARBA00022801"/>
    </source>
</evidence>
<dbReference type="HOGENOM" id="CLU_018552_5_1_1"/>
<reference evidence="10" key="2">
    <citation type="journal article" date="2013" name="Nat. Genet.">
        <title>The draft genomes of soft-shell turtle and green sea turtle yield insights into the development and evolution of the turtle-specific body plan.</title>
        <authorList>
            <person name="Wang Z."/>
            <person name="Pascual-Anaya J."/>
            <person name="Zadissa A."/>
            <person name="Li W."/>
            <person name="Niimura Y."/>
            <person name="Huang Z."/>
            <person name="Li C."/>
            <person name="White S."/>
            <person name="Xiong Z."/>
            <person name="Fang D."/>
            <person name="Wang B."/>
            <person name="Ming Y."/>
            <person name="Chen Y."/>
            <person name="Zheng Y."/>
            <person name="Kuraku S."/>
            <person name="Pignatelli M."/>
            <person name="Herrero J."/>
            <person name="Beal K."/>
            <person name="Nozawa M."/>
            <person name="Li Q."/>
            <person name="Wang J."/>
            <person name="Zhang H."/>
            <person name="Yu L."/>
            <person name="Shigenobu S."/>
            <person name="Wang J."/>
            <person name="Liu J."/>
            <person name="Flicek P."/>
            <person name="Searle S."/>
            <person name="Wang J."/>
            <person name="Kuratani S."/>
            <person name="Yin Y."/>
            <person name="Aken B."/>
            <person name="Zhang G."/>
            <person name="Irie N."/>
        </authorList>
    </citation>
    <scope>NUCLEOTIDE SEQUENCE [LARGE SCALE GENOMIC DNA]</scope>
    <source>
        <strain evidence="10">Daiwa-1</strain>
    </source>
</reference>
<dbReference type="GO" id="GO:0016787">
    <property type="term" value="F:hydrolase activity"/>
    <property type="evidence" value="ECO:0007669"/>
    <property type="project" value="UniProtKB-KW"/>
</dbReference>
<keyword evidence="5" id="KW-0479">Metal-binding</keyword>
<dbReference type="Pfam" id="PF13359">
    <property type="entry name" value="DDE_Tnp_4"/>
    <property type="match status" value="1"/>
</dbReference>
<comment type="subcellular location">
    <subcellularLocation>
        <location evidence="2">Nucleus</location>
    </subcellularLocation>
</comment>
<dbReference type="InterPro" id="IPR045249">
    <property type="entry name" value="HARBI1-like"/>
</dbReference>
<dbReference type="OMA" id="RNSIERC"/>
<dbReference type="EMBL" id="AGCU01099507">
    <property type="status" value="NOT_ANNOTATED_CDS"/>
    <property type="molecule type" value="Genomic_DNA"/>
</dbReference>
<dbReference type="EMBL" id="AGCU01099501">
    <property type="status" value="NOT_ANNOTATED_CDS"/>
    <property type="molecule type" value="Genomic_DNA"/>
</dbReference>
<evidence type="ECO:0000256" key="4">
    <source>
        <dbReference type="ARBA" id="ARBA00022722"/>
    </source>
</evidence>
<keyword evidence="10" id="KW-1185">Reference proteome</keyword>
<dbReference type="GO" id="GO:0046872">
    <property type="term" value="F:metal ion binding"/>
    <property type="evidence" value="ECO:0007669"/>
    <property type="project" value="UniProtKB-KW"/>
</dbReference>
<dbReference type="AlphaFoldDB" id="K7FA89"/>
<evidence type="ECO:0000313" key="10">
    <source>
        <dbReference type="Proteomes" id="UP000007267"/>
    </source>
</evidence>
<dbReference type="EMBL" id="AGCU01099504">
    <property type="status" value="NOT_ANNOTATED_CDS"/>
    <property type="molecule type" value="Genomic_DNA"/>
</dbReference>
<keyword evidence="6" id="KW-0378">Hydrolase</keyword>
<organism evidence="9 10">
    <name type="scientific">Pelodiscus sinensis</name>
    <name type="common">Chinese softshell turtle</name>
    <name type="synonym">Trionyx sinensis</name>
    <dbReference type="NCBI Taxonomy" id="13735"/>
    <lineage>
        <taxon>Eukaryota</taxon>
        <taxon>Metazoa</taxon>
        <taxon>Chordata</taxon>
        <taxon>Craniata</taxon>
        <taxon>Vertebrata</taxon>
        <taxon>Euteleostomi</taxon>
        <taxon>Archelosauria</taxon>
        <taxon>Testudinata</taxon>
        <taxon>Testudines</taxon>
        <taxon>Cryptodira</taxon>
        <taxon>Trionychia</taxon>
        <taxon>Trionychidae</taxon>
        <taxon>Pelodiscus</taxon>
    </lineage>
</organism>
<dbReference type="EMBL" id="AGCU01099503">
    <property type="status" value="NOT_ANNOTATED_CDS"/>
    <property type="molecule type" value="Genomic_DNA"/>
</dbReference>
<evidence type="ECO:0000256" key="3">
    <source>
        <dbReference type="ARBA" id="ARBA00006958"/>
    </source>
</evidence>
<keyword evidence="7" id="KW-0539">Nucleus</keyword>
<dbReference type="GO" id="GO:0005634">
    <property type="term" value="C:nucleus"/>
    <property type="evidence" value="ECO:0007669"/>
    <property type="project" value="UniProtKB-SubCell"/>
</dbReference>
<dbReference type="Proteomes" id="UP000007267">
    <property type="component" value="Unassembled WGS sequence"/>
</dbReference>
<keyword evidence="4" id="KW-0540">Nuclease</keyword>
<dbReference type="EMBL" id="AGCU01099508">
    <property type="status" value="NOT_ANNOTATED_CDS"/>
    <property type="molecule type" value="Genomic_DNA"/>
</dbReference>
<evidence type="ECO:0000256" key="2">
    <source>
        <dbReference type="ARBA" id="ARBA00004123"/>
    </source>
</evidence>
<dbReference type="EMBL" id="AGCU01099506">
    <property type="status" value="NOT_ANNOTATED_CDS"/>
    <property type="molecule type" value="Genomic_DNA"/>
</dbReference>
<dbReference type="GeneTree" id="ENSGT00940000166756"/>
<reference evidence="9" key="3">
    <citation type="submission" date="2025-08" db="UniProtKB">
        <authorList>
            <consortium name="Ensembl"/>
        </authorList>
    </citation>
    <scope>IDENTIFICATION</scope>
</reference>
<evidence type="ECO:0000256" key="5">
    <source>
        <dbReference type="ARBA" id="ARBA00022723"/>
    </source>
</evidence>
<comment type="cofactor">
    <cofactor evidence="1">
        <name>a divalent metal cation</name>
        <dbReference type="ChEBI" id="CHEBI:60240"/>
    </cofactor>
</comment>
<feature type="domain" description="DDE Tnp4" evidence="8">
    <location>
        <begin position="39"/>
        <end position="159"/>
    </location>
</feature>
<accession>K7FA89</accession>
<evidence type="ECO:0000313" key="9">
    <source>
        <dbReference type="Ensembl" id="ENSPSIP00000004949.1"/>
    </source>
</evidence>
<evidence type="ECO:0000256" key="7">
    <source>
        <dbReference type="ARBA" id="ARBA00023242"/>
    </source>
</evidence>
<dbReference type="PANTHER" id="PTHR22930">
    <property type="match status" value="1"/>
</dbReference>
<reference evidence="9" key="4">
    <citation type="submission" date="2025-09" db="UniProtKB">
        <authorList>
            <consortium name="Ensembl"/>
        </authorList>
    </citation>
    <scope>IDENTIFICATION</scope>
</reference>
<comment type="similarity">
    <text evidence="3">Belongs to the HARBI1 family.</text>
</comment>
<dbReference type="GO" id="GO:0004518">
    <property type="term" value="F:nuclease activity"/>
    <property type="evidence" value="ECO:0007669"/>
    <property type="project" value="UniProtKB-KW"/>
</dbReference>
<proteinExistence type="inferred from homology"/>
<dbReference type="InterPro" id="IPR027806">
    <property type="entry name" value="HARBI1_dom"/>
</dbReference>
<protein>
    <recommendedName>
        <fullName evidence="8">DDE Tnp4 domain-containing protein</fullName>
    </recommendedName>
</protein>